<sequence>MQTNPAQNLQEVTMQLTALLEQVKLGVGGDTVVRALQAALDDLSAIATTDGLTGALNRRGLIEKLDGELDRAKRTGHPFSFAVISIDQYHSLNEQYGSVISDQVLKNLTGAVLSLIRSLDSFGRISPNEFALILPTTWLDQSDGAIVRLTNAVAALDWASIAPSLAVTFSTGLTTNMKDDDADKMILRASQALMLAKAKGPGSSAALDHGLLDFDPGLDVGF</sequence>
<dbReference type="Gene3D" id="3.30.70.270">
    <property type="match status" value="1"/>
</dbReference>
<dbReference type="SUPFAM" id="SSF55073">
    <property type="entry name" value="Nucleotide cyclase"/>
    <property type="match status" value="1"/>
</dbReference>
<dbReference type="InterPro" id="IPR000160">
    <property type="entry name" value="GGDEF_dom"/>
</dbReference>
<comment type="caution">
    <text evidence="4">The sequence shown here is derived from an EMBL/GenBank/DDBJ whole genome shotgun (WGS) entry which is preliminary data.</text>
</comment>
<organism evidence="4 5">
    <name type="scientific">Herminiimonas aquatilis</name>
    <dbReference type="NCBI Taxonomy" id="345342"/>
    <lineage>
        <taxon>Bacteria</taxon>
        <taxon>Pseudomonadati</taxon>
        <taxon>Pseudomonadota</taxon>
        <taxon>Betaproteobacteria</taxon>
        <taxon>Burkholderiales</taxon>
        <taxon>Oxalobacteraceae</taxon>
        <taxon>Herminiimonas</taxon>
    </lineage>
</organism>
<dbReference type="PANTHER" id="PTHR45138">
    <property type="entry name" value="REGULATORY COMPONENTS OF SENSORY TRANSDUCTION SYSTEM"/>
    <property type="match status" value="1"/>
</dbReference>
<keyword evidence="5" id="KW-1185">Reference proteome</keyword>
<evidence type="ECO:0000256" key="2">
    <source>
        <dbReference type="ARBA" id="ARBA00034247"/>
    </source>
</evidence>
<dbReference type="CDD" id="cd01949">
    <property type="entry name" value="GGDEF"/>
    <property type="match status" value="1"/>
</dbReference>
<proteinExistence type="predicted"/>
<dbReference type="Proteomes" id="UP001596379">
    <property type="component" value="Unassembled WGS sequence"/>
</dbReference>
<evidence type="ECO:0000259" key="3">
    <source>
        <dbReference type="PROSITE" id="PS50887"/>
    </source>
</evidence>
<evidence type="ECO:0000313" key="4">
    <source>
        <dbReference type="EMBL" id="MFC7298272.1"/>
    </source>
</evidence>
<reference evidence="5" key="1">
    <citation type="journal article" date="2019" name="Int. J. Syst. Evol. Microbiol.">
        <title>The Global Catalogue of Microorganisms (GCM) 10K type strain sequencing project: providing services to taxonomists for standard genome sequencing and annotation.</title>
        <authorList>
            <consortium name="The Broad Institute Genomics Platform"/>
            <consortium name="The Broad Institute Genome Sequencing Center for Infectious Disease"/>
            <person name="Wu L."/>
            <person name="Ma J."/>
        </authorList>
    </citation>
    <scope>NUCLEOTIDE SEQUENCE [LARGE SCALE GENOMIC DNA]</scope>
    <source>
        <strain evidence="5">CCUG 36956</strain>
    </source>
</reference>
<dbReference type="Pfam" id="PF00990">
    <property type="entry name" value="GGDEF"/>
    <property type="match status" value="1"/>
</dbReference>
<dbReference type="EC" id="2.7.7.65" evidence="1"/>
<dbReference type="EMBL" id="JBHTCC010000001">
    <property type="protein sequence ID" value="MFC7298272.1"/>
    <property type="molecule type" value="Genomic_DNA"/>
</dbReference>
<dbReference type="RefSeq" id="WP_382233384.1">
    <property type="nucleotide sequence ID" value="NZ_JBHTCC010000001.1"/>
</dbReference>
<dbReference type="PROSITE" id="PS50887">
    <property type="entry name" value="GGDEF"/>
    <property type="match status" value="1"/>
</dbReference>
<name>A0ABW2J4V9_9BURK</name>
<evidence type="ECO:0000256" key="1">
    <source>
        <dbReference type="ARBA" id="ARBA00012528"/>
    </source>
</evidence>
<comment type="catalytic activity">
    <reaction evidence="2">
        <text>2 GTP = 3',3'-c-di-GMP + 2 diphosphate</text>
        <dbReference type="Rhea" id="RHEA:24898"/>
        <dbReference type="ChEBI" id="CHEBI:33019"/>
        <dbReference type="ChEBI" id="CHEBI:37565"/>
        <dbReference type="ChEBI" id="CHEBI:58805"/>
        <dbReference type="EC" id="2.7.7.65"/>
    </reaction>
</comment>
<gene>
    <name evidence="4" type="ORF">ACFQO0_07470</name>
</gene>
<dbReference type="PANTHER" id="PTHR45138:SF9">
    <property type="entry name" value="DIGUANYLATE CYCLASE DGCM-RELATED"/>
    <property type="match status" value="1"/>
</dbReference>
<dbReference type="SMART" id="SM00267">
    <property type="entry name" value="GGDEF"/>
    <property type="match status" value="1"/>
</dbReference>
<accession>A0ABW2J4V9</accession>
<dbReference type="InterPro" id="IPR050469">
    <property type="entry name" value="Diguanylate_Cyclase"/>
</dbReference>
<protein>
    <recommendedName>
        <fullName evidence="1">diguanylate cyclase</fullName>
        <ecNumber evidence="1">2.7.7.65</ecNumber>
    </recommendedName>
</protein>
<evidence type="ECO:0000313" key="5">
    <source>
        <dbReference type="Proteomes" id="UP001596379"/>
    </source>
</evidence>
<dbReference type="InterPro" id="IPR029787">
    <property type="entry name" value="Nucleotide_cyclase"/>
</dbReference>
<feature type="domain" description="GGDEF" evidence="3">
    <location>
        <begin position="77"/>
        <end position="209"/>
    </location>
</feature>
<dbReference type="NCBIfam" id="TIGR00254">
    <property type="entry name" value="GGDEF"/>
    <property type="match status" value="1"/>
</dbReference>
<dbReference type="InterPro" id="IPR043128">
    <property type="entry name" value="Rev_trsase/Diguanyl_cyclase"/>
</dbReference>